<dbReference type="OrthoDB" id="546893at2759"/>
<name>A0A1Y2G2U6_9BASI</name>
<feature type="transmembrane region" description="Helical" evidence="3">
    <location>
        <begin position="90"/>
        <end position="111"/>
    </location>
</feature>
<feature type="transmembrane region" description="Helical" evidence="3">
    <location>
        <begin position="63"/>
        <end position="83"/>
    </location>
</feature>
<dbReference type="InParanoid" id="A0A1Y2G2U6"/>
<dbReference type="InterPro" id="IPR050375">
    <property type="entry name" value="MFS_TsgA-like"/>
</dbReference>
<dbReference type="GO" id="GO:0005886">
    <property type="term" value="C:plasma membrane"/>
    <property type="evidence" value="ECO:0007669"/>
    <property type="project" value="UniProtKB-SubCell"/>
</dbReference>
<dbReference type="Proteomes" id="UP000193467">
    <property type="component" value="Unassembled WGS sequence"/>
</dbReference>
<dbReference type="InterPro" id="IPR011701">
    <property type="entry name" value="MFS"/>
</dbReference>
<keyword evidence="3" id="KW-0812">Transmembrane</keyword>
<comment type="caution">
    <text evidence="4">The sequence shown here is derived from an EMBL/GenBank/DDBJ whole genome shotgun (WGS) entry which is preliminary data.</text>
</comment>
<dbReference type="PANTHER" id="PTHR43702:SF3">
    <property type="entry name" value="PROTEIN TSGA"/>
    <property type="match status" value="1"/>
</dbReference>
<keyword evidence="5" id="KW-1185">Reference proteome</keyword>
<dbReference type="InterPro" id="IPR036259">
    <property type="entry name" value="MFS_trans_sf"/>
</dbReference>
<dbReference type="Gene3D" id="1.20.1250.20">
    <property type="entry name" value="MFS general substrate transporter like domains"/>
    <property type="match status" value="3"/>
</dbReference>
<feature type="transmembrane region" description="Helical" evidence="3">
    <location>
        <begin position="22"/>
        <end position="43"/>
    </location>
</feature>
<dbReference type="AlphaFoldDB" id="A0A1Y2G2U6"/>
<keyword evidence="2" id="KW-1003">Cell membrane</keyword>
<evidence type="ECO:0000313" key="4">
    <source>
        <dbReference type="EMBL" id="ORY91684.1"/>
    </source>
</evidence>
<feature type="transmembrane region" description="Helical" evidence="3">
    <location>
        <begin position="304"/>
        <end position="323"/>
    </location>
</feature>
<accession>A0A1Y2G2U6</accession>
<evidence type="ECO:0000256" key="1">
    <source>
        <dbReference type="ARBA" id="ARBA00004429"/>
    </source>
</evidence>
<feature type="transmembrane region" description="Helical" evidence="3">
    <location>
        <begin position="411"/>
        <end position="433"/>
    </location>
</feature>
<dbReference type="STRING" id="106004.A0A1Y2G2U6"/>
<feature type="transmembrane region" description="Helical" evidence="3">
    <location>
        <begin position="152"/>
        <end position="176"/>
    </location>
</feature>
<sequence length="482" mass="52049">MAGGAAAPSNAVLGSSLSRSRFIVCFGLVSSLFFLWGLSYGLLDSLNKKFQDLFGITKAESTGLQGMYFGAYFVFSIPASFIIRKFGYKTGVIFGLCLFGIGALCFWPCAVKETYPGFLICTFVTACGLATLEVSANTYVSVLAGMDHASLALTFAQGFNGISAFAGPLIASRWFFTGAHNDSFTSVQYVYLAVGLFGFCLAMLFFGVRFPDVRQDISPEQEAYVKERGYWDLFRRPRLMFGFAAETLYVGAQVAVASLAINYFNETTNVSTAQAANLFSYCQMAFMAGRFISVPILHYSHPPLVLGVYGALCALFAILVSQISGTAGAAMLFLVFFFESICYPVIFAESTMGLGPYASAGGCVFIIIIIIIIIIISNEAQLTAFAAMGVAGGAWYPSVQATLADDKTTQLSYIVAMAGYVAVSAYGFGLWWGSCRANGFHWRVLAAVEDQTLRPTEVQRAASVKSADLEKADERQTEHVLA</sequence>
<reference evidence="4 5" key="1">
    <citation type="submission" date="2016-07" db="EMBL/GenBank/DDBJ databases">
        <title>Pervasive Adenine N6-methylation of Active Genes in Fungi.</title>
        <authorList>
            <consortium name="DOE Joint Genome Institute"/>
            <person name="Mondo S.J."/>
            <person name="Dannebaum R.O."/>
            <person name="Kuo R.C."/>
            <person name="Labutti K."/>
            <person name="Haridas S."/>
            <person name="Kuo A."/>
            <person name="Salamov A."/>
            <person name="Ahrendt S.R."/>
            <person name="Lipzen A."/>
            <person name="Sullivan W."/>
            <person name="Andreopoulos W.B."/>
            <person name="Clum A."/>
            <person name="Lindquist E."/>
            <person name="Daum C."/>
            <person name="Ramamoorthy G.K."/>
            <person name="Gryganskyi A."/>
            <person name="Culley D."/>
            <person name="Magnuson J.K."/>
            <person name="James T.Y."/>
            <person name="O'Malley M.A."/>
            <person name="Stajich J.E."/>
            <person name="Spatafora J.W."/>
            <person name="Visel A."/>
            <person name="Grigoriev I.V."/>
        </authorList>
    </citation>
    <scope>NUCLEOTIDE SEQUENCE [LARGE SCALE GENOMIC DNA]</scope>
    <source>
        <strain evidence="4 5">62-1032</strain>
    </source>
</reference>
<dbReference type="PANTHER" id="PTHR43702">
    <property type="entry name" value="L-FUCOSE-PROTON SYMPORTER"/>
    <property type="match status" value="1"/>
</dbReference>
<feature type="transmembrane region" description="Helical" evidence="3">
    <location>
        <begin position="354"/>
        <end position="376"/>
    </location>
</feature>
<keyword evidence="3" id="KW-1133">Transmembrane helix</keyword>
<feature type="transmembrane region" description="Helical" evidence="3">
    <location>
        <begin position="239"/>
        <end position="261"/>
    </location>
</feature>
<proteinExistence type="predicted"/>
<dbReference type="Pfam" id="PF07690">
    <property type="entry name" value="MFS_1"/>
    <property type="match status" value="1"/>
</dbReference>
<dbReference type="SUPFAM" id="SSF103473">
    <property type="entry name" value="MFS general substrate transporter"/>
    <property type="match status" value="1"/>
</dbReference>
<feature type="transmembrane region" description="Helical" evidence="3">
    <location>
        <begin position="117"/>
        <end position="140"/>
    </location>
</feature>
<organism evidence="4 5">
    <name type="scientific">Leucosporidium creatinivorum</name>
    <dbReference type="NCBI Taxonomy" id="106004"/>
    <lineage>
        <taxon>Eukaryota</taxon>
        <taxon>Fungi</taxon>
        <taxon>Dikarya</taxon>
        <taxon>Basidiomycota</taxon>
        <taxon>Pucciniomycotina</taxon>
        <taxon>Microbotryomycetes</taxon>
        <taxon>Leucosporidiales</taxon>
        <taxon>Leucosporidium</taxon>
    </lineage>
</organism>
<gene>
    <name evidence="4" type="ORF">BCR35DRAFT_328272</name>
</gene>
<comment type="subcellular location">
    <subcellularLocation>
        <location evidence="1">Cell inner membrane</location>
        <topology evidence="1">Multi-pass membrane protein</topology>
    </subcellularLocation>
</comment>
<protein>
    <submittedName>
        <fullName evidence="4">MFS general substrate transporter</fullName>
    </submittedName>
</protein>
<evidence type="ECO:0000256" key="2">
    <source>
        <dbReference type="ARBA" id="ARBA00022475"/>
    </source>
</evidence>
<evidence type="ECO:0000313" key="5">
    <source>
        <dbReference type="Proteomes" id="UP000193467"/>
    </source>
</evidence>
<feature type="transmembrane region" description="Helical" evidence="3">
    <location>
        <begin position="329"/>
        <end position="347"/>
    </location>
</feature>
<feature type="transmembrane region" description="Helical" evidence="3">
    <location>
        <begin position="188"/>
        <end position="208"/>
    </location>
</feature>
<dbReference type="EMBL" id="MCGR01000002">
    <property type="protein sequence ID" value="ORY91684.1"/>
    <property type="molecule type" value="Genomic_DNA"/>
</dbReference>
<dbReference type="GO" id="GO:0022857">
    <property type="term" value="F:transmembrane transporter activity"/>
    <property type="evidence" value="ECO:0007669"/>
    <property type="project" value="InterPro"/>
</dbReference>
<keyword evidence="3" id="KW-0472">Membrane</keyword>
<feature type="transmembrane region" description="Helical" evidence="3">
    <location>
        <begin position="382"/>
        <end position="399"/>
    </location>
</feature>
<evidence type="ECO:0000256" key="3">
    <source>
        <dbReference type="SAM" id="Phobius"/>
    </source>
</evidence>